<protein>
    <submittedName>
        <fullName evidence="2">Uncharacterized protein</fullName>
    </submittedName>
</protein>
<gene>
    <name evidence="2" type="ORF">B0T24DRAFT_682634</name>
</gene>
<dbReference type="AlphaFoldDB" id="A0AAE0JWY1"/>
<comment type="caution">
    <text evidence="2">The sequence shown here is derived from an EMBL/GenBank/DDBJ whole genome shotgun (WGS) entry which is preliminary data.</text>
</comment>
<evidence type="ECO:0000313" key="3">
    <source>
        <dbReference type="Proteomes" id="UP001287356"/>
    </source>
</evidence>
<reference evidence="2" key="1">
    <citation type="journal article" date="2023" name="Mol. Phylogenet. Evol.">
        <title>Genome-scale phylogeny and comparative genomics of the fungal order Sordariales.</title>
        <authorList>
            <person name="Hensen N."/>
            <person name="Bonometti L."/>
            <person name="Westerberg I."/>
            <person name="Brannstrom I.O."/>
            <person name="Guillou S."/>
            <person name="Cros-Aarteil S."/>
            <person name="Calhoun S."/>
            <person name="Haridas S."/>
            <person name="Kuo A."/>
            <person name="Mondo S."/>
            <person name="Pangilinan J."/>
            <person name="Riley R."/>
            <person name="LaButti K."/>
            <person name="Andreopoulos B."/>
            <person name="Lipzen A."/>
            <person name="Chen C."/>
            <person name="Yan M."/>
            <person name="Daum C."/>
            <person name="Ng V."/>
            <person name="Clum A."/>
            <person name="Steindorff A."/>
            <person name="Ohm R.A."/>
            <person name="Martin F."/>
            <person name="Silar P."/>
            <person name="Natvig D.O."/>
            <person name="Lalanne C."/>
            <person name="Gautier V."/>
            <person name="Ament-Velasquez S.L."/>
            <person name="Kruys A."/>
            <person name="Hutchinson M.I."/>
            <person name="Powell A.J."/>
            <person name="Barry K."/>
            <person name="Miller A.N."/>
            <person name="Grigoriev I.V."/>
            <person name="Debuchy R."/>
            <person name="Gladieux P."/>
            <person name="Hiltunen Thoren M."/>
            <person name="Johannesson H."/>
        </authorList>
    </citation>
    <scope>NUCLEOTIDE SEQUENCE</scope>
    <source>
        <strain evidence="2">CBS 958.72</strain>
    </source>
</reference>
<name>A0AAE0JWY1_9PEZI</name>
<dbReference type="EMBL" id="JAULSN010000008">
    <property type="protein sequence ID" value="KAK3365542.1"/>
    <property type="molecule type" value="Genomic_DNA"/>
</dbReference>
<accession>A0AAE0JWY1</accession>
<evidence type="ECO:0000256" key="1">
    <source>
        <dbReference type="SAM" id="MobiDB-lite"/>
    </source>
</evidence>
<organism evidence="2 3">
    <name type="scientific">Lasiosphaeria ovina</name>
    <dbReference type="NCBI Taxonomy" id="92902"/>
    <lineage>
        <taxon>Eukaryota</taxon>
        <taxon>Fungi</taxon>
        <taxon>Dikarya</taxon>
        <taxon>Ascomycota</taxon>
        <taxon>Pezizomycotina</taxon>
        <taxon>Sordariomycetes</taxon>
        <taxon>Sordariomycetidae</taxon>
        <taxon>Sordariales</taxon>
        <taxon>Lasiosphaeriaceae</taxon>
        <taxon>Lasiosphaeria</taxon>
    </lineage>
</organism>
<sequence length="118" mass="12922">MLVYTPDKLAAKPAVVLGLTFFPNVTDDPITGWEKIVYGDRTQLVGYEVKNRLHIPAFQGDATLKFFDVEGLVALVCAAAADSSLFFRKNQYSTAARPTRDTTPALTPTPMGTTWLTP</sequence>
<keyword evidence="3" id="KW-1185">Reference proteome</keyword>
<proteinExistence type="predicted"/>
<reference evidence="2" key="2">
    <citation type="submission" date="2023-06" db="EMBL/GenBank/DDBJ databases">
        <authorList>
            <consortium name="Lawrence Berkeley National Laboratory"/>
            <person name="Haridas S."/>
            <person name="Hensen N."/>
            <person name="Bonometti L."/>
            <person name="Westerberg I."/>
            <person name="Brannstrom I.O."/>
            <person name="Guillou S."/>
            <person name="Cros-Aarteil S."/>
            <person name="Calhoun S."/>
            <person name="Kuo A."/>
            <person name="Mondo S."/>
            <person name="Pangilinan J."/>
            <person name="Riley R."/>
            <person name="Labutti K."/>
            <person name="Andreopoulos B."/>
            <person name="Lipzen A."/>
            <person name="Chen C."/>
            <person name="Yanf M."/>
            <person name="Daum C."/>
            <person name="Ng V."/>
            <person name="Clum A."/>
            <person name="Steindorff A."/>
            <person name="Ohm R."/>
            <person name="Martin F."/>
            <person name="Silar P."/>
            <person name="Natvig D."/>
            <person name="Lalanne C."/>
            <person name="Gautier V."/>
            <person name="Ament-Velasquez S.L."/>
            <person name="Kruys A."/>
            <person name="Hutchinson M.I."/>
            <person name="Powell A.J."/>
            <person name="Barry K."/>
            <person name="Miller A.N."/>
            <person name="Grigoriev I.V."/>
            <person name="Debuchy R."/>
            <person name="Gladieux P."/>
            <person name="Thoren M.H."/>
            <person name="Johannesson H."/>
        </authorList>
    </citation>
    <scope>NUCLEOTIDE SEQUENCE</scope>
    <source>
        <strain evidence="2">CBS 958.72</strain>
    </source>
</reference>
<evidence type="ECO:0000313" key="2">
    <source>
        <dbReference type="EMBL" id="KAK3365542.1"/>
    </source>
</evidence>
<dbReference type="Proteomes" id="UP001287356">
    <property type="component" value="Unassembled WGS sequence"/>
</dbReference>
<feature type="compositionally biased region" description="Low complexity" evidence="1">
    <location>
        <begin position="97"/>
        <end position="110"/>
    </location>
</feature>
<feature type="region of interest" description="Disordered" evidence="1">
    <location>
        <begin position="97"/>
        <end position="118"/>
    </location>
</feature>